<keyword evidence="7 10" id="KW-0119">Carbohydrate metabolism</keyword>
<dbReference type="PANTHER" id="PTHR32438">
    <property type="entry name" value="4-ALPHA-GLUCANOTRANSFERASE DPE1, CHLOROPLASTIC/AMYLOPLASTIC"/>
    <property type="match status" value="1"/>
</dbReference>
<dbReference type="KEGG" id="carl:PXC00_03770"/>
<dbReference type="SUPFAM" id="SSF51445">
    <property type="entry name" value="(Trans)glycosidases"/>
    <property type="match status" value="1"/>
</dbReference>
<evidence type="ECO:0000256" key="8">
    <source>
        <dbReference type="ARBA" id="ARBA00031423"/>
    </source>
</evidence>
<keyword evidence="6 10" id="KW-0808">Transferase</keyword>
<evidence type="ECO:0000313" key="12">
    <source>
        <dbReference type="Proteomes" id="UP001300604"/>
    </source>
</evidence>
<protein>
    <recommendedName>
        <fullName evidence="4 10">4-alpha-glucanotransferase</fullName>
        <ecNumber evidence="3 10">2.4.1.25</ecNumber>
    </recommendedName>
    <alternativeName>
        <fullName evidence="8 10">Amylomaltase</fullName>
    </alternativeName>
    <alternativeName>
        <fullName evidence="9 10">Disproportionating enzyme</fullName>
    </alternativeName>
</protein>
<dbReference type="AlphaFoldDB" id="A0AA97D9D1"/>
<evidence type="ECO:0000256" key="7">
    <source>
        <dbReference type="ARBA" id="ARBA00023277"/>
    </source>
</evidence>
<dbReference type="RefSeq" id="WP_275845965.1">
    <property type="nucleotide sequence ID" value="NZ_CP135996.1"/>
</dbReference>
<organism evidence="11 12">
    <name type="scientific">Caproicibacterium argilliputei</name>
    <dbReference type="NCBI Taxonomy" id="3030016"/>
    <lineage>
        <taxon>Bacteria</taxon>
        <taxon>Bacillati</taxon>
        <taxon>Bacillota</taxon>
        <taxon>Clostridia</taxon>
        <taxon>Eubacteriales</taxon>
        <taxon>Oscillospiraceae</taxon>
        <taxon>Caproicibacterium</taxon>
    </lineage>
</organism>
<reference evidence="11" key="1">
    <citation type="submission" date="2023-09" db="EMBL/GenBank/DDBJ databases">
        <authorList>
            <person name="Zeng C."/>
        </authorList>
    </citation>
    <scope>NUCLEOTIDE SEQUENCE</scope>
    <source>
        <strain evidence="11">ZCY20-5</strain>
    </source>
</reference>
<accession>A0AA97D9D1</accession>
<gene>
    <name evidence="11" type="primary">malQ</name>
    <name evidence="11" type="ORF">PXC00_03770</name>
</gene>
<dbReference type="InterPro" id="IPR003385">
    <property type="entry name" value="Glyco_hydro_77"/>
</dbReference>
<dbReference type="EC" id="2.4.1.25" evidence="3 10"/>
<evidence type="ECO:0000256" key="6">
    <source>
        <dbReference type="ARBA" id="ARBA00022679"/>
    </source>
</evidence>
<dbReference type="GO" id="GO:0005975">
    <property type="term" value="P:carbohydrate metabolic process"/>
    <property type="evidence" value="ECO:0007669"/>
    <property type="project" value="InterPro"/>
</dbReference>
<dbReference type="GO" id="GO:0004134">
    <property type="term" value="F:4-alpha-glucanotransferase activity"/>
    <property type="evidence" value="ECO:0007669"/>
    <property type="project" value="UniProtKB-EC"/>
</dbReference>
<evidence type="ECO:0000256" key="10">
    <source>
        <dbReference type="RuleBase" id="RU361207"/>
    </source>
</evidence>
<evidence type="ECO:0000256" key="2">
    <source>
        <dbReference type="ARBA" id="ARBA00005684"/>
    </source>
</evidence>
<dbReference type="NCBIfam" id="TIGR00217">
    <property type="entry name" value="malQ"/>
    <property type="match status" value="1"/>
</dbReference>
<reference evidence="11" key="2">
    <citation type="submission" date="2024-06" db="EMBL/GenBank/DDBJ databases">
        <title>Caproicibacterium argilliputei sp. nov, a novel caproic acid producing anaerobic bacterium isolated from pit mud.</title>
        <authorList>
            <person name="Xia S."/>
        </authorList>
    </citation>
    <scope>NUCLEOTIDE SEQUENCE</scope>
    <source>
        <strain evidence="11">ZCY20-5</strain>
    </source>
</reference>
<name>A0AA97D9D1_9FIRM</name>
<evidence type="ECO:0000256" key="5">
    <source>
        <dbReference type="ARBA" id="ARBA00022676"/>
    </source>
</evidence>
<comment type="similarity">
    <text evidence="2 10">Belongs to the disproportionating enzyme family.</text>
</comment>
<evidence type="ECO:0000313" key="11">
    <source>
        <dbReference type="EMBL" id="WOC33005.1"/>
    </source>
</evidence>
<evidence type="ECO:0000256" key="3">
    <source>
        <dbReference type="ARBA" id="ARBA00012560"/>
    </source>
</evidence>
<keyword evidence="5 10" id="KW-0328">Glycosyltransferase</keyword>
<dbReference type="Gene3D" id="3.20.20.80">
    <property type="entry name" value="Glycosidases"/>
    <property type="match status" value="1"/>
</dbReference>
<dbReference type="InterPro" id="IPR017853">
    <property type="entry name" value="GH"/>
</dbReference>
<dbReference type="Proteomes" id="UP001300604">
    <property type="component" value="Chromosome"/>
</dbReference>
<comment type="catalytic activity">
    <reaction evidence="1 10">
        <text>Transfers a segment of a (1-&gt;4)-alpha-D-glucan to a new position in an acceptor, which may be glucose or a (1-&gt;4)-alpha-D-glucan.</text>
        <dbReference type="EC" id="2.4.1.25"/>
    </reaction>
</comment>
<dbReference type="PANTHER" id="PTHR32438:SF5">
    <property type="entry name" value="4-ALPHA-GLUCANOTRANSFERASE DPE1, CHLOROPLASTIC_AMYLOPLASTIC"/>
    <property type="match status" value="1"/>
</dbReference>
<evidence type="ECO:0000256" key="4">
    <source>
        <dbReference type="ARBA" id="ARBA00020295"/>
    </source>
</evidence>
<evidence type="ECO:0000256" key="9">
    <source>
        <dbReference type="ARBA" id="ARBA00031501"/>
    </source>
</evidence>
<proteinExistence type="inferred from homology"/>
<dbReference type="NCBIfam" id="NF011080">
    <property type="entry name" value="PRK14508.1-3"/>
    <property type="match status" value="1"/>
</dbReference>
<sequence length="517" mass="58644">MKSIGKQPRLGRGAGVLLPVSSLPSRFGIGTFGREAYRFVDFLQAAGQRYWQVLPLGPTSYGDSPYQSFSAFAGNPYFIDLETLVQEGLLMQDEADAPDWGADPADVDYAKIYQYRFPVLRRAFARSRHRTGKAYQTFCIENRAWLEEYSLYMAVKTHFEAHEWLKWPEELRTAQPDVLEKYRKNLQEDIDFWKFCQFKFFTQWYKLKAYANARGIRIIGDLPIYVSLDSADVWLHPDLFQLDKKRCPTAVAGVPPDNFSATGQLWGNPLYDWDAMERDGFAWWKKRMAFSAQIYDVVRIDHFIGIVRYYAIPYGDATAENGVWRRGPGAALVNAIRSVMGESKVIAEDLGCVVPEVEELRDAAGYPGMKVLEFAFDSGSANTNLPCHYEKNCVVYGGTHDNETLVGFFRHQPRASLHFACDYLHVHKKKHLPAACIRAAYASTADTAVLQLQDWLGLGNEARINFPSTIGSNWRWRLLPGQLTDALSTRMHDFCELYARLPAVQQIGAAAAEDSKA</sequence>
<evidence type="ECO:0000256" key="1">
    <source>
        <dbReference type="ARBA" id="ARBA00000439"/>
    </source>
</evidence>
<keyword evidence="12" id="KW-1185">Reference proteome</keyword>
<dbReference type="EMBL" id="CP135996">
    <property type="protein sequence ID" value="WOC33005.1"/>
    <property type="molecule type" value="Genomic_DNA"/>
</dbReference>
<dbReference type="Pfam" id="PF02446">
    <property type="entry name" value="Glyco_hydro_77"/>
    <property type="match status" value="1"/>
</dbReference>